<dbReference type="PROSITE" id="PS00018">
    <property type="entry name" value="EF_HAND_1"/>
    <property type="match status" value="1"/>
</dbReference>
<dbReference type="InterPro" id="IPR018247">
    <property type="entry name" value="EF_Hand_1_Ca_BS"/>
</dbReference>
<gene>
    <name evidence="1" type="ORF">E0L32_006990</name>
</gene>
<comment type="caution">
    <text evidence="1">The sequence shown here is derived from an EMBL/GenBank/DDBJ whole genome shotgun (WGS) entry which is preliminary data.</text>
</comment>
<dbReference type="GeneID" id="41974437"/>
<accession>A0A507AXH4</accession>
<sequence length="332" mass="36368">MPRRPSKHSGPVQDTVPPVSASALLEEVDGRSFGDLDIDWSLYQSQNEQLFDPYNGLAPNFAYVEDQPTTALSAAIRRLASLHVDTLDCLGSFPVIDISEDGTITPAELGTCASKVSTQFSFDELFRLTTEFVEILEALHAIPAQRMHGPMGMFSYEMDFAKSSALSQPLPDHGAAAAQKGMNTSMRPWSHVDEATVLLLASCHSRLLQLYSGVIQRMQMCIEHSLRPGSGSDWKVILPKVQVGSLSLPPLQVDQASPAPSKATSSMYMVMITTLSTQLWERVGLLLRTGDGCASGIMDWSEANASELAWCRMKDGTNNLKLEITRVQHLLQ</sequence>
<dbReference type="EMBL" id="SKBQ01000041">
    <property type="protein sequence ID" value="TPX12343.1"/>
    <property type="molecule type" value="Genomic_DNA"/>
</dbReference>
<dbReference type="InParanoid" id="A0A507AXH4"/>
<organism evidence="1 2">
    <name type="scientific">Thyridium curvatum</name>
    <dbReference type="NCBI Taxonomy" id="1093900"/>
    <lineage>
        <taxon>Eukaryota</taxon>
        <taxon>Fungi</taxon>
        <taxon>Dikarya</taxon>
        <taxon>Ascomycota</taxon>
        <taxon>Pezizomycotina</taxon>
        <taxon>Sordariomycetes</taxon>
        <taxon>Sordariomycetidae</taxon>
        <taxon>Thyridiales</taxon>
        <taxon>Thyridiaceae</taxon>
        <taxon>Thyridium</taxon>
    </lineage>
</organism>
<name>A0A507AXH4_9PEZI</name>
<proteinExistence type="predicted"/>
<dbReference type="STRING" id="1093900.A0A507AXH4"/>
<reference evidence="1 2" key="1">
    <citation type="submission" date="2019-06" db="EMBL/GenBank/DDBJ databases">
        <title>Draft genome sequence of the filamentous fungus Phialemoniopsis curvata isolated from diesel fuel.</title>
        <authorList>
            <person name="Varaljay V.A."/>
            <person name="Lyon W.J."/>
            <person name="Crouch A.L."/>
            <person name="Drake C.E."/>
            <person name="Hollomon J.M."/>
            <person name="Nadeau L.J."/>
            <person name="Nunn H.S."/>
            <person name="Stevenson B.S."/>
            <person name="Bojanowski C.L."/>
            <person name="Crookes-Goodson W.J."/>
        </authorList>
    </citation>
    <scope>NUCLEOTIDE SEQUENCE [LARGE SCALE GENOMIC DNA]</scope>
    <source>
        <strain evidence="1 2">D216</strain>
    </source>
</reference>
<dbReference type="AlphaFoldDB" id="A0A507AXH4"/>
<evidence type="ECO:0000313" key="1">
    <source>
        <dbReference type="EMBL" id="TPX12343.1"/>
    </source>
</evidence>
<keyword evidence="2" id="KW-1185">Reference proteome</keyword>
<evidence type="ECO:0000313" key="2">
    <source>
        <dbReference type="Proteomes" id="UP000319257"/>
    </source>
</evidence>
<dbReference type="RefSeq" id="XP_030994054.1">
    <property type="nucleotide sequence ID" value="XM_031141685.1"/>
</dbReference>
<dbReference type="OrthoDB" id="4330117at2759"/>
<dbReference type="Proteomes" id="UP000319257">
    <property type="component" value="Unassembled WGS sequence"/>
</dbReference>
<protein>
    <submittedName>
        <fullName evidence="1">Uncharacterized protein</fullName>
    </submittedName>
</protein>